<evidence type="ECO:0000256" key="10">
    <source>
        <dbReference type="SAM" id="SignalP"/>
    </source>
</evidence>
<dbReference type="InterPro" id="IPR001254">
    <property type="entry name" value="Trypsin_dom"/>
</dbReference>
<dbReference type="GO" id="GO:0006508">
    <property type="term" value="P:proteolysis"/>
    <property type="evidence" value="ECO:0007669"/>
    <property type="project" value="UniProtKB-KW"/>
</dbReference>
<dbReference type="CDD" id="cd00190">
    <property type="entry name" value="Tryp_SPc"/>
    <property type="match status" value="1"/>
</dbReference>
<dbReference type="InterPro" id="IPR018114">
    <property type="entry name" value="TRYPSIN_HIS"/>
</dbReference>
<keyword evidence="10" id="KW-0732">Signal</keyword>
<dbReference type="Ensembl" id="ENSSFAT00005050735.1">
    <property type="protein sequence ID" value="ENSSFAP00005049113.1"/>
    <property type="gene ID" value="ENSSFAG00005023772.1"/>
</dbReference>
<dbReference type="SMART" id="SM00020">
    <property type="entry name" value="Tryp_SPc"/>
    <property type="match status" value="1"/>
</dbReference>
<evidence type="ECO:0000256" key="5">
    <source>
        <dbReference type="ARBA" id="ARBA00022801"/>
    </source>
</evidence>
<proteinExistence type="predicted"/>
<evidence type="ECO:0000313" key="13">
    <source>
        <dbReference type="Proteomes" id="UP000472267"/>
    </source>
</evidence>
<organism evidence="12 13">
    <name type="scientific">Salarias fasciatus</name>
    <name type="common">Jewelled blenny</name>
    <name type="synonym">Blennius fasciatus</name>
    <dbReference type="NCBI Taxonomy" id="181472"/>
    <lineage>
        <taxon>Eukaryota</taxon>
        <taxon>Metazoa</taxon>
        <taxon>Chordata</taxon>
        <taxon>Craniata</taxon>
        <taxon>Vertebrata</taxon>
        <taxon>Euteleostomi</taxon>
        <taxon>Actinopterygii</taxon>
        <taxon>Neopterygii</taxon>
        <taxon>Teleostei</taxon>
        <taxon>Neoteleostei</taxon>
        <taxon>Acanthomorphata</taxon>
        <taxon>Ovalentaria</taxon>
        <taxon>Blenniimorphae</taxon>
        <taxon>Blenniiformes</taxon>
        <taxon>Blennioidei</taxon>
        <taxon>Blenniidae</taxon>
        <taxon>Salariinae</taxon>
        <taxon>Salarias</taxon>
    </lineage>
</organism>
<keyword evidence="6 8" id="KW-0720">Serine protease</keyword>
<dbReference type="InParanoid" id="A0A672J4G2"/>
<evidence type="ECO:0000259" key="11">
    <source>
        <dbReference type="PROSITE" id="PS50240"/>
    </source>
</evidence>
<protein>
    <recommendedName>
        <fullName evidence="3">Acrosin</fullName>
        <ecNumber evidence="2">3.4.21.10</ecNumber>
    </recommendedName>
</protein>
<keyword evidence="13" id="KW-1185">Reference proteome</keyword>
<dbReference type="Gene3D" id="2.40.10.10">
    <property type="entry name" value="Trypsin-like serine proteases"/>
    <property type="match status" value="2"/>
</dbReference>
<keyword evidence="4 8" id="KW-0645">Protease</keyword>
<feature type="domain" description="Peptidase S1" evidence="11">
    <location>
        <begin position="47"/>
        <end position="277"/>
    </location>
</feature>
<dbReference type="EC" id="3.4.21.10" evidence="2"/>
<dbReference type="Pfam" id="PF00089">
    <property type="entry name" value="Trypsin"/>
    <property type="match status" value="2"/>
</dbReference>
<gene>
    <name evidence="12" type="primary">LOC115407448</name>
</gene>
<dbReference type="FunFam" id="2.40.10.10:FF:000118">
    <property type="entry name" value="Chymotrypsinogen A"/>
    <property type="match status" value="1"/>
</dbReference>
<dbReference type="InterPro" id="IPR009003">
    <property type="entry name" value="Peptidase_S1_PA"/>
</dbReference>
<evidence type="ECO:0000256" key="6">
    <source>
        <dbReference type="ARBA" id="ARBA00022825"/>
    </source>
</evidence>
<dbReference type="PRINTS" id="PR00722">
    <property type="entry name" value="CHYMOTRYPSIN"/>
</dbReference>
<dbReference type="PANTHER" id="PTHR24252">
    <property type="entry name" value="ACROSIN-RELATED"/>
    <property type="match status" value="1"/>
</dbReference>
<dbReference type="PROSITE" id="PS00135">
    <property type="entry name" value="TRYPSIN_SER"/>
    <property type="match status" value="1"/>
</dbReference>
<sequence length="303" mass="32801">MEFRPLLLLVSLLCLSAPSPQGDETLSGGVAGCGRRPLLGPPGTSRVVGGWEAPEGAWPWQVSIRRGSRHHCGGSILSSLKVLTAAHCFYKSYFRVVAGLHDRSAPGPHAQIRSINRVHIHRNYNNATLDSDVTLLLLASPLNFTDYVQPVCVPHNESHEAALNFSSCYVTGWGSAQFKEHDLRRPGERSGRHLPGEPGRLALALADPGESRPPPVTGRLCPRQGDSGGPLQCYSQSQESFYVVGVTSFGEKCGLPRRPGVYARTSRFAAWLEGTLANAASAAHTPDTRVVWALLSAALRRLW</sequence>
<dbReference type="SUPFAM" id="SSF50494">
    <property type="entry name" value="Trypsin-like serine proteases"/>
    <property type="match status" value="1"/>
</dbReference>
<accession>A0A672J4G2</accession>
<dbReference type="PANTHER" id="PTHR24252:SF8">
    <property type="entry name" value="ACROSIN"/>
    <property type="match status" value="1"/>
</dbReference>
<evidence type="ECO:0000256" key="1">
    <source>
        <dbReference type="ARBA" id="ARBA00001656"/>
    </source>
</evidence>
<evidence type="ECO:0000256" key="3">
    <source>
        <dbReference type="ARBA" id="ARBA00017161"/>
    </source>
</evidence>
<evidence type="ECO:0000313" key="12">
    <source>
        <dbReference type="Ensembl" id="ENSSFAP00005049113.1"/>
    </source>
</evidence>
<feature type="signal peptide" evidence="10">
    <location>
        <begin position="1"/>
        <end position="22"/>
    </location>
</feature>
<evidence type="ECO:0000256" key="7">
    <source>
        <dbReference type="ARBA" id="ARBA00023157"/>
    </source>
</evidence>
<reference evidence="12" key="1">
    <citation type="submission" date="2019-06" db="EMBL/GenBank/DDBJ databases">
        <authorList>
            <consortium name="Wellcome Sanger Institute Data Sharing"/>
        </authorList>
    </citation>
    <scope>NUCLEOTIDE SEQUENCE [LARGE SCALE GENOMIC DNA]</scope>
</reference>
<dbReference type="PROSITE" id="PS00134">
    <property type="entry name" value="TRYPSIN_HIS"/>
    <property type="match status" value="1"/>
</dbReference>
<dbReference type="OMA" id="PLQCYSQ"/>
<evidence type="ECO:0000256" key="2">
    <source>
        <dbReference type="ARBA" id="ARBA00012050"/>
    </source>
</evidence>
<evidence type="ECO:0000256" key="8">
    <source>
        <dbReference type="RuleBase" id="RU363034"/>
    </source>
</evidence>
<keyword evidence="7" id="KW-1015">Disulfide bond</keyword>
<keyword evidence="5 8" id="KW-0378">Hydrolase</keyword>
<dbReference type="GO" id="GO:0004252">
    <property type="term" value="F:serine-type endopeptidase activity"/>
    <property type="evidence" value="ECO:0007669"/>
    <property type="project" value="InterPro"/>
</dbReference>
<feature type="chain" id="PRO_5025545183" description="Acrosin" evidence="10">
    <location>
        <begin position="23"/>
        <end position="303"/>
    </location>
</feature>
<dbReference type="InterPro" id="IPR001314">
    <property type="entry name" value="Peptidase_S1A"/>
</dbReference>
<evidence type="ECO:0000256" key="9">
    <source>
        <dbReference type="SAM" id="MobiDB-lite"/>
    </source>
</evidence>
<feature type="region of interest" description="Disordered" evidence="9">
    <location>
        <begin position="182"/>
        <end position="215"/>
    </location>
</feature>
<comment type="catalytic activity">
    <reaction evidence="1">
        <text>Preferential cleavage: Arg-|-Xaa, Lys-|-Xaa.</text>
        <dbReference type="EC" id="3.4.21.10"/>
    </reaction>
</comment>
<dbReference type="AlphaFoldDB" id="A0A672J4G2"/>
<evidence type="ECO:0000256" key="4">
    <source>
        <dbReference type="ARBA" id="ARBA00022670"/>
    </source>
</evidence>
<dbReference type="Proteomes" id="UP000472267">
    <property type="component" value="Chromosome 20"/>
</dbReference>
<dbReference type="InterPro" id="IPR033116">
    <property type="entry name" value="TRYPSIN_SER"/>
</dbReference>
<reference evidence="12" key="3">
    <citation type="submission" date="2025-09" db="UniProtKB">
        <authorList>
            <consortium name="Ensembl"/>
        </authorList>
    </citation>
    <scope>IDENTIFICATION</scope>
</reference>
<dbReference type="InterPro" id="IPR043504">
    <property type="entry name" value="Peptidase_S1_PA_chymotrypsin"/>
</dbReference>
<name>A0A672J4G2_SALFA</name>
<reference evidence="12" key="2">
    <citation type="submission" date="2025-08" db="UniProtKB">
        <authorList>
            <consortium name="Ensembl"/>
        </authorList>
    </citation>
    <scope>IDENTIFICATION</scope>
</reference>
<dbReference type="PROSITE" id="PS50240">
    <property type="entry name" value="TRYPSIN_DOM"/>
    <property type="match status" value="1"/>
</dbReference>
<feature type="compositionally biased region" description="Basic and acidic residues" evidence="9">
    <location>
        <begin position="182"/>
        <end position="195"/>
    </location>
</feature>